<keyword evidence="4" id="KW-1185">Reference proteome</keyword>
<gene>
    <name evidence="3" type="ORF">SS37A_03690</name>
</gene>
<feature type="compositionally biased region" description="Polar residues" evidence="1">
    <location>
        <begin position="64"/>
        <end position="77"/>
    </location>
</feature>
<reference evidence="3 4" key="1">
    <citation type="journal article" date="2023" name="Int. J. Syst. Evol. Microbiol.">
        <title>Methylocystis iwaonis sp. nov., a type II methane-oxidizing bacterium from surface soil of a rice paddy field in Japan, and emended description of the genus Methylocystis (ex Whittenbury et al. 1970) Bowman et al. 1993.</title>
        <authorList>
            <person name="Kaise H."/>
            <person name="Sawadogo J.B."/>
            <person name="Alam M.S."/>
            <person name="Ueno C."/>
            <person name="Dianou D."/>
            <person name="Shinjo R."/>
            <person name="Asakawa S."/>
        </authorList>
    </citation>
    <scope>NUCLEOTIDE SEQUENCE [LARGE SCALE GENOMIC DNA]</scope>
    <source>
        <strain evidence="3 4">SS37A-Re</strain>
    </source>
</reference>
<protein>
    <submittedName>
        <fullName evidence="3">Uncharacterized protein</fullName>
    </submittedName>
</protein>
<keyword evidence="2" id="KW-0732">Signal</keyword>
<evidence type="ECO:0000256" key="1">
    <source>
        <dbReference type="SAM" id="MobiDB-lite"/>
    </source>
</evidence>
<sequence length="77" mass="7872">MIQNRSRVNGILAAVLSASIVPMHGALAKPKSPDAPRTAAKKIDHAAVKKTDKQAAPKDDAAKSESSGANAPATVTQ</sequence>
<evidence type="ECO:0000256" key="2">
    <source>
        <dbReference type="SAM" id="SignalP"/>
    </source>
</evidence>
<accession>A0ABM8E4D4</accession>
<evidence type="ECO:0000313" key="4">
    <source>
        <dbReference type="Proteomes" id="UP001317629"/>
    </source>
</evidence>
<name>A0ABM8E4D4_9HYPH</name>
<feature type="chain" id="PRO_5046687122" evidence="2">
    <location>
        <begin position="29"/>
        <end position="77"/>
    </location>
</feature>
<organism evidence="3 4">
    <name type="scientific">Methylocystis iwaonis</name>
    <dbReference type="NCBI Taxonomy" id="2885079"/>
    <lineage>
        <taxon>Bacteria</taxon>
        <taxon>Pseudomonadati</taxon>
        <taxon>Pseudomonadota</taxon>
        <taxon>Alphaproteobacteria</taxon>
        <taxon>Hyphomicrobiales</taxon>
        <taxon>Methylocystaceae</taxon>
        <taxon>Methylocystis</taxon>
    </lineage>
</organism>
<evidence type="ECO:0000313" key="3">
    <source>
        <dbReference type="EMBL" id="BDV32840.1"/>
    </source>
</evidence>
<dbReference type="RefSeq" id="WP_202070763.1">
    <property type="nucleotide sequence ID" value="NZ_AP027142.1"/>
</dbReference>
<feature type="signal peptide" evidence="2">
    <location>
        <begin position="1"/>
        <end position="28"/>
    </location>
</feature>
<dbReference type="EMBL" id="AP027142">
    <property type="protein sequence ID" value="BDV32840.1"/>
    <property type="molecule type" value="Genomic_DNA"/>
</dbReference>
<proteinExistence type="predicted"/>
<dbReference type="Proteomes" id="UP001317629">
    <property type="component" value="Chromosome"/>
</dbReference>
<feature type="region of interest" description="Disordered" evidence="1">
    <location>
        <begin position="27"/>
        <end position="77"/>
    </location>
</feature>
<feature type="compositionally biased region" description="Basic and acidic residues" evidence="1">
    <location>
        <begin position="41"/>
        <end position="63"/>
    </location>
</feature>